<comment type="caution">
    <text evidence="1">The sequence shown here is derived from an EMBL/GenBank/DDBJ whole genome shotgun (WGS) entry which is preliminary data.</text>
</comment>
<accession>A0A8X6K6J9</accession>
<dbReference type="AlphaFoldDB" id="A0A8X6K6J9"/>
<keyword evidence="2" id="KW-1185">Reference proteome</keyword>
<evidence type="ECO:0000313" key="1">
    <source>
        <dbReference type="EMBL" id="GFQ64281.1"/>
    </source>
</evidence>
<dbReference type="Proteomes" id="UP000887116">
    <property type="component" value="Unassembled WGS sequence"/>
</dbReference>
<gene>
    <name evidence="1" type="ORF">TNCT_225961</name>
</gene>
<dbReference type="EMBL" id="BMAO01029893">
    <property type="protein sequence ID" value="GFQ64281.1"/>
    <property type="molecule type" value="Genomic_DNA"/>
</dbReference>
<sequence>MQRVTPANGLASSFPMFTHYFTETKIPMYTALGFPHVLAKMSSCGQIADVFSLSLSGGTSKPEVEFLVV</sequence>
<organism evidence="1 2">
    <name type="scientific">Trichonephila clavata</name>
    <name type="common">Joro spider</name>
    <name type="synonym">Nephila clavata</name>
    <dbReference type="NCBI Taxonomy" id="2740835"/>
    <lineage>
        <taxon>Eukaryota</taxon>
        <taxon>Metazoa</taxon>
        <taxon>Ecdysozoa</taxon>
        <taxon>Arthropoda</taxon>
        <taxon>Chelicerata</taxon>
        <taxon>Arachnida</taxon>
        <taxon>Araneae</taxon>
        <taxon>Araneomorphae</taxon>
        <taxon>Entelegynae</taxon>
        <taxon>Araneoidea</taxon>
        <taxon>Nephilidae</taxon>
        <taxon>Trichonephila</taxon>
    </lineage>
</organism>
<proteinExistence type="predicted"/>
<protein>
    <submittedName>
        <fullName evidence="1">Uncharacterized protein</fullName>
    </submittedName>
</protein>
<reference evidence="1" key="1">
    <citation type="submission" date="2020-07" db="EMBL/GenBank/DDBJ databases">
        <title>Multicomponent nature underlies the extraordinary mechanical properties of spider dragline silk.</title>
        <authorList>
            <person name="Kono N."/>
            <person name="Nakamura H."/>
            <person name="Mori M."/>
            <person name="Yoshida Y."/>
            <person name="Ohtoshi R."/>
            <person name="Malay A.D."/>
            <person name="Moran D.A.P."/>
            <person name="Tomita M."/>
            <person name="Numata K."/>
            <person name="Arakawa K."/>
        </authorList>
    </citation>
    <scope>NUCLEOTIDE SEQUENCE</scope>
</reference>
<name>A0A8X6K6J9_TRICU</name>
<evidence type="ECO:0000313" key="2">
    <source>
        <dbReference type="Proteomes" id="UP000887116"/>
    </source>
</evidence>